<reference evidence="2 3" key="1">
    <citation type="submission" date="2024-06" db="EMBL/GenBank/DDBJ databases">
        <title>The Natural Products Discovery Center: Release of the First 8490 Sequenced Strains for Exploring Actinobacteria Biosynthetic Diversity.</title>
        <authorList>
            <person name="Kalkreuter E."/>
            <person name="Kautsar S.A."/>
            <person name="Yang D."/>
            <person name="Bader C.D."/>
            <person name="Teijaro C.N."/>
            <person name="Fluegel L."/>
            <person name="Davis C.M."/>
            <person name="Simpson J.R."/>
            <person name="Lauterbach L."/>
            <person name="Steele A.D."/>
            <person name="Gui C."/>
            <person name="Meng S."/>
            <person name="Li G."/>
            <person name="Viehrig K."/>
            <person name="Ye F."/>
            <person name="Su P."/>
            <person name="Kiefer A.F."/>
            <person name="Nichols A."/>
            <person name="Cepeda A.J."/>
            <person name="Yan W."/>
            <person name="Fan B."/>
            <person name="Jiang Y."/>
            <person name="Adhikari A."/>
            <person name="Zheng C.-J."/>
            <person name="Schuster L."/>
            <person name="Cowan T.M."/>
            <person name="Smanski M.J."/>
            <person name="Chevrette M.G."/>
            <person name="De Carvalho L.P.S."/>
            <person name="Shen B."/>
        </authorList>
    </citation>
    <scope>NUCLEOTIDE SEQUENCE [LARGE SCALE GENOMIC DNA]</scope>
    <source>
        <strain evidence="2 3">NPDC052347</strain>
    </source>
</reference>
<sequence>MAHTDNVRARTGTGRPPEEEVASTVAVLADEADFAAMRRYRSFTFDDHAAYLRRMDALLRSLAARGGHTSVARFDPTGYAAYCAHLHLDPDSPSSRTRYTAEMAAAGATLEYRGQPLTRLLPRLVRESEQRAVRERAGALLTRGDCDTCGEDIGRAALARASLAVRRLVESLGPGVHHLVCSVPAEGSAPLLAVLTVRTDRERRLLVAESEVMPFCTVLAVGIANERPGGVVARTRLPDGSESVCGWSLRDGWLRPLTEAEVFAAYCTDAATGEPLPPETDVEYRAGAVLDDGVPDADVPDNGEEDG</sequence>
<feature type="region of interest" description="Disordered" evidence="1">
    <location>
        <begin position="1"/>
        <end position="21"/>
    </location>
</feature>
<accession>A0ABV3K5Y4</accession>
<keyword evidence="3" id="KW-1185">Reference proteome</keyword>
<evidence type="ECO:0000256" key="1">
    <source>
        <dbReference type="SAM" id="MobiDB-lite"/>
    </source>
</evidence>
<dbReference type="Proteomes" id="UP001552594">
    <property type="component" value="Unassembled WGS sequence"/>
</dbReference>
<name>A0ABV3K5Y4_STRON</name>
<feature type="compositionally biased region" description="Acidic residues" evidence="1">
    <location>
        <begin position="293"/>
        <end position="307"/>
    </location>
</feature>
<gene>
    <name evidence="2" type="ORF">AB0L16_29810</name>
</gene>
<organism evidence="2 3">
    <name type="scientific">Streptomyces orinoci</name>
    <name type="common">Streptoverticillium orinoci</name>
    <dbReference type="NCBI Taxonomy" id="67339"/>
    <lineage>
        <taxon>Bacteria</taxon>
        <taxon>Bacillati</taxon>
        <taxon>Actinomycetota</taxon>
        <taxon>Actinomycetes</taxon>
        <taxon>Kitasatosporales</taxon>
        <taxon>Streptomycetaceae</taxon>
        <taxon>Streptomyces</taxon>
    </lineage>
</organism>
<comment type="caution">
    <text evidence="2">The sequence shown here is derived from an EMBL/GenBank/DDBJ whole genome shotgun (WGS) entry which is preliminary data.</text>
</comment>
<evidence type="ECO:0000313" key="3">
    <source>
        <dbReference type="Proteomes" id="UP001552594"/>
    </source>
</evidence>
<dbReference type="EMBL" id="JBFAUK010000036">
    <property type="protein sequence ID" value="MEV5510572.1"/>
    <property type="molecule type" value="Genomic_DNA"/>
</dbReference>
<feature type="region of interest" description="Disordered" evidence="1">
    <location>
        <begin position="286"/>
        <end position="307"/>
    </location>
</feature>
<dbReference type="RefSeq" id="WP_364855238.1">
    <property type="nucleotide sequence ID" value="NZ_JBFAUK010000036.1"/>
</dbReference>
<evidence type="ECO:0000313" key="2">
    <source>
        <dbReference type="EMBL" id="MEV5510572.1"/>
    </source>
</evidence>
<proteinExistence type="predicted"/>
<protein>
    <submittedName>
        <fullName evidence="2">Uncharacterized protein</fullName>
    </submittedName>
</protein>